<feature type="domain" description="NodB homology" evidence="6">
    <location>
        <begin position="403"/>
        <end position="537"/>
    </location>
</feature>
<sequence>MLAATVASAQQGRWTGSWGSAQIRVEDQEAEKAPLAGPSTIRQTVRLSVGGPRLRVRLSNLFGDAPLVIGGAQVALPIANGAAAVRADTARPLTFSGATSVRIPPGAELYSDPVALPITAGADLAVTLHLPEPPARRTGHPGSRASAFLLPGDRVADAAFAGAQPAAGWHQIADVEVEAPARTIVAIGDSITDGYGVTPDSNRRWTDFFLSRLRADPRTRNLGVVNAGIGGNRVLLDGIGPNLMARFDRDVIARSGATHAILLEGINDLGVLTRDAPATPQAHRRIVAEVTGAYRQLAERARAHGIKLIGGTLTPFVGNDYYHPGPETEADRQAINRFIRTSGVFDAVVDFDAALRDPANPSRLLPAYDSGDHLHPSEAGYEAMAKAVPLALFTGRQEAASADAPLLAITVDDMPVHGALPPGETHLSVTRRLIAAFREAGVAAPMGFLNAGRIGDAGDGEAVLRAWRAAGFPIANHAWSHPNLEGMDAPAFLADVRRNEPVLKRLMPRGGWRWFRYPFLSEGSDPAKRDAVRAGLQAGGYRVAAVTMDFGDYAWNTAYARCAARGDTAAIAALERSFMDAARVDALRARAMSRGAFGRDIPYVLLLHLGGMDARMMPRLLAMYRELGFRFTSLEKAQADPFYRAAEDLSLPGPSPRLDAAATAAGVPVPPRAPLPDERVCAG</sequence>
<reference evidence="9" key="1">
    <citation type="submission" date="2017-09" db="EMBL/GenBank/DDBJ databases">
        <authorList>
            <person name="Feng G."/>
            <person name="Zhu H."/>
        </authorList>
    </citation>
    <scope>NUCLEOTIDE SEQUENCE [LARGE SCALE GENOMIC DNA]</scope>
    <source>
        <strain evidence="9">1PNM-20</strain>
    </source>
</reference>
<dbReference type="GO" id="GO:0005975">
    <property type="term" value="P:carbohydrate metabolic process"/>
    <property type="evidence" value="ECO:0007669"/>
    <property type="project" value="InterPro"/>
</dbReference>
<dbReference type="EMBL" id="NSLI01000005">
    <property type="protein sequence ID" value="PAX06819.1"/>
    <property type="molecule type" value="Genomic_DNA"/>
</dbReference>
<comment type="function">
    <text evidence="1">Is involved in generating a small heat-stable compound (Nod), an acylated oligomer of N-acetylglucosamine, that stimulates mitosis in various plant protoplasts.</text>
</comment>
<evidence type="ECO:0000259" key="6">
    <source>
        <dbReference type="Pfam" id="PF01522"/>
    </source>
</evidence>
<evidence type="ECO:0000256" key="2">
    <source>
        <dbReference type="ARBA" id="ARBA00010973"/>
    </source>
</evidence>
<dbReference type="InterPro" id="IPR053140">
    <property type="entry name" value="GDSL_Rv0518-like"/>
</dbReference>
<dbReference type="CDD" id="cd01830">
    <property type="entry name" value="XynE_like"/>
    <property type="match status" value="1"/>
</dbReference>
<dbReference type="Proteomes" id="UP000218151">
    <property type="component" value="Unassembled WGS sequence"/>
</dbReference>
<feature type="region of interest" description="Disordered" evidence="5">
    <location>
        <begin position="661"/>
        <end position="683"/>
    </location>
</feature>
<organism evidence="8 9">
    <name type="scientific">Sphingomonas lenta</name>
    <dbReference type="NCBI Taxonomy" id="1141887"/>
    <lineage>
        <taxon>Bacteria</taxon>
        <taxon>Pseudomonadati</taxon>
        <taxon>Pseudomonadota</taxon>
        <taxon>Alphaproteobacteria</taxon>
        <taxon>Sphingomonadales</taxon>
        <taxon>Sphingomonadaceae</taxon>
        <taxon>Sphingomonas</taxon>
    </lineage>
</organism>
<dbReference type="GO" id="GO:0016810">
    <property type="term" value="F:hydrolase activity, acting on carbon-nitrogen (but not peptide) bonds"/>
    <property type="evidence" value="ECO:0007669"/>
    <property type="project" value="InterPro"/>
</dbReference>
<name>A0A2A2SC38_9SPHN</name>
<dbReference type="PANTHER" id="PTHR43784:SF2">
    <property type="entry name" value="GDSL-LIKE LIPASE_ACYLHYDROLASE, PUTATIVE (AFU_ORTHOLOGUE AFUA_2G00820)-RELATED"/>
    <property type="match status" value="1"/>
</dbReference>
<dbReference type="SUPFAM" id="SSF52266">
    <property type="entry name" value="SGNH hydrolase"/>
    <property type="match status" value="1"/>
</dbReference>
<dbReference type="InterPro" id="IPR002509">
    <property type="entry name" value="NODB_dom"/>
</dbReference>
<dbReference type="AlphaFoldDB" id="A0A2A2SC38"/>
<gene>
    <name evidence="8" type="ORF">CKY28_16585</name>
</gene>
<dbReference type="OrthoDB" id="1828825at2"/>
<evidence type="ECO:0000259" key="7">
    <source>
        <dbReference type="Pfam" id="PF13472"/>
    </source>
</evidence>
<protein>
    <recommendedName>
        <fullName evidence="3">Chitooligosaccharide deacetylase</fullName>
    </recommendedName>
    <alternativeName>
        <fullName evidence="4">Nodulation protein B</fullName>
    </alternativeName>
</protein>
<dbReference type="PANTHER" id="PTHR43784">
    <property type="entry name" value="GDSL-LIKE LIPASE/ACYLHYDROLASE, PUTATIVE (AFU_ORTHOLOGUE AFUA_2G00820)-RELATED"/>
    <property type="match status" value="1"/>
</dbReference>
<comment type="similarity">
    <text evidence="2">Belongs to the polysaccharide deacetylase family.</text>
</comment>
<dbReference type="InterPro" id="IPR011330">
    <property type="entry name" value="Glyco_hydro/deAcase_b/a-brl"/>
</dbReference>
<evidence type="ECO:0000313" key="9">
    <source>
        <dbReference type="Proteomes" id="UP000218151"/>
    </source>
</evidence>
<dbReference type="Gene3D" id="3.20.20.370">
    <property type="entry name" value="Glycoside hydrolase/deacetylase"/>
    <property type="match status" value="1"/>
</dbReference>
<feature type="domain" description="SGNH hydrolase-type esterase" evidence="7">
    <location>
        <begin position="186"/>
        <end position="383"/>
    </location>
</feature>
<keyword evidence="9" id="KW-1185">Reference proteome</keyword>
<evidence type="ECO:0000256" key="3">
    <source>
        <dbReference type="ARBA" id="ARBA00020071"/>
    </source>
</evidence>
<proteinExistence type="inferred from homology"/>
<evidence type="ECO:0000256" key="4">
    <source>
        <dbReference type="ARBA" id="ARBA00032976"/>
    </source>
</evidence>
<evidence type="ECO:0000313" key="8">
    <source>
        <dbReference type="EMBL" id="PAX06819.1"/>
    </source>
</evidence>
<evidence type="ECO:0000256" key="1">
    <source>
        <dbReference type="ARBA" id="ARBA00003236"/>
    </source>
</evidence>
<comment type="caution">
    <text evidence="8">The sequence shown here is derived from an EMBL/GenBank/DDBJ whole genome shotgun (WGS) entry which is preliminary data.</text>
</comment>
<dbReference type="Pfam" id="PF13472">
    <property type="entry name" value="Lipase_GDSL_2"/>
    <property type="match status" value="1"/>
</dbReference>
<dbReference type="SUPFAM" id="SSF88713">
    <property type="entry name" value="Glycoside hydrolase/deacetylase"/>
    <property type="match status" value="1"/>
</dbReference>
<dbReference type="GO" id="GO:0016788">
    <property type="term" value="F:hydrolase activity, acting on ester bonds"/>
    <property type="evidence" value="ECO:0007669"/>
    <property type="project" value="UniProtKB-ARBA"/>
</dbReference>
<dbReference type="Pfam" id="PF01522">
    <property type="entry name" value="Polysacc_deac_1"/>
    <property type="match status" value="1"/>
</dbReference>
<evidence type="ECO:0000256" key="5">
    <source>
        <dbReference type="SAM" id="MobiDB-lite"/>
    </source>
</evidence>
<dbReference type="Gene3D" id="3.40.50.1110">
    <property type="entry name" value="SGNH hydrolase"/>
    <property type="match status" value="1"/>
</dbReference>
<accession>A0A2A2SC38</accession>
<dbReference type="CDD" id="cd10960">
    <property type="entry name" value="CE4_NodB_like_1"/>
    <property type="match status" value="1"/>
</dbReference>
<dbReference type="InterPro" id="IPR036514">
    <property type="entry name" value="SGNH_hydro_sf"/>
</dbReference>
<dbReference type="InterPro" id="IPR013830">
    <property type="entry name" value="SGNH_hydro"/>
</dbReference>